<organism evidence="1 2">
    <name type="scientific">Pukyongia salina</name>
    <dbReference type="NCBI Taxonomy" id="2094025"/>
    <lineage>
        <taxon>Bacteria</taxon>
        <taxon>Pseudomonadati</taxon>
        <taxon>Bacteroidota</taxon>
        <taxon>Flavobacteriia</taxon>
        <taxon>Flavobacteriales</taxon>
        <taxon>Flavobacteriaceae</taxon>
        <taxon>Pukyongia</taxon>
    </lineage>
</organism>
<evidence type="ECO:0000313" key="2">
    <source>
        <dbReference type="Proteomes" id="UP000238442"/>
    </source>
</evidence>
<evidence type="ECO:0000313" key="1">
    <source>
        <dbReference type="EMBL" id="AVI51981.1"/>
    </source>
</evidence>
<dbReference type="RefSeq" id="WP_105217221.1">
    <property type="nucleotide sequence ID" value="NZ_CP027062.1"/>
</dbReference>
<accession>A0A2S0HZ88</accession>
<dbReference type="OrthoDB" id="8476943at2"/>
<keyword evidence="2" id="KW-1185">Reference proteome</keyword>
<proteinExistence type="predicted"/>
<protein>
    <submittedName>
        <fullName evidence="1">Uncharacterized protein</fullName>
    </submittedName>
</protein>
<dbReference type="Proteomes" id="UP000238442">
    <property type="component" value="Chromosome"/>
</dbReference>
<sequence length="751" mass="84434">MDTKMKPGKSGKSSNLTIYIRAGEPVDEKPKEFLALLFDKKKNFLEGTVVKNDQAVFKTEGCEPGDFQLLLAPNRKEIKAEKDFDQLIARHKAYEPIIKLGPRGEFEILPIPELYLNLWWIRKCRVKGNVSKYFDISGFYEKKGLCNMRVHICEVDRWIWLLPRIPDHVLLRIPELVLKPELPFPVPVDPIRRFPEIPDPLGPITTNIDGIFEATSFKASEASFLKNPENFQKIESAQRSIVDDKSIVRSLQSGNPTIIRELLLQNYQLFHPIFCITPWLWPWFYKCDEIKVVYTDANGNFDTEIIYNLFGDKPDLYFWVEAHIDGTWQTVYKPSLPCNVYWNYQCWRHVPITVTDPRVDWDCSEELDGQVIWVKTIGTGTSVSHIEQNNVNGAPIQGKTLNRQGLTDKFEGSGNYRRPFGSGLSFRVQFSSGLPTDKFTYYRWSYRKVKNGDLSNAGGSVEQIGNLVEKLYSYEFIGSDGFLHIGYNKAKLGPVDKGANTGLYLIPTPSPQDAPFNAPENQADWQSKDTWTISFDSNLQGDGLYEFTLELFDKDGNKISNIPNEIFQVPHFNTFAPSVVAPGVNRVASGANTCSAFKMLMRIDNSVCTAAISKIKVDGVEKNPTCCGFVPYEPGSNLEVTFRAYHPNNFADLSFVVKKGTCSDSVQSSKTNASGMVIGNAVTGDGIGYTRNNFSEYSRTFTPSELLGICTSEGKAAFAEHLYVNALAINGNTEINTYDRSALAAFALEPA</sequence>
<dbReference type="AlphaFoldDB" id="A0A2S0HZ88"/>
<dbReference type="EMBL" id="CP027062">
    <property type="protein sequence ID" value="AVI51981.1"/>
    <property type="molecule type" value="Genomic_DNA"/>
</dbReference>
<name>A0A2S0HZ88_9FLAO</name>
<reference evidence="1 2" key="1">
    <citation type="submission" date="2018-02" db="EMBL/GenBank/DDBJ databases">
        <title>Genomic analysis of the strain RR4-38 isolated from a seawater recirculating aquaculture system.</title>
        <authorList>
            <person name="Kim Y.-S."/>
            <person name="Jang Y.H."/>
            <person name="Kim K.-H."/>
        </authorList>
    </citation>
    <scope>NUCLEOTIDE SEQUENCE [LARGE SCALE GENOMIC DNA]</scope>
    <source>
        <strain evidence="1 2">RR4-38</strain>
    </source>
</reference>
<dbReference type="KEGG" id="aue:C5O00_12785"/>
<gene>
    <name evidence="1" type="ORF">C5O00_12785</name>
</gene>